<dbReference type="Pfam" id="PF00582">
    <property type="entry name" value="Usp"/>
    <property type="match status" value="1"/>
</dbReference>
<dbReference type="RefSeq" id="WP_126696343.1">
    <property type="nucleotide sequence ID" value="NZ_RXOF01000024.1"/>
</dbReference>
<dbReference type="InterPro" id="IPR014729">
    <property type="entry name" value="Rossmann-like_a/b/a_fold"/>
</dbReference>
<dbReference type="Proteomes" id="UP000282184">
    <property type="component" value="Unassembled WGS sequence"/>
</dbReference>
<name>A0A3S0HIT8_9BACT</name>
<dbReference type="OrthoDB" id="870142at2"/>
<accession>A0A3S0HIT8</accession>
<dbReference type="Gene3D" id="3.40.50.620">
    <property type="entry name" value="HUPs"/>
    <property type="match status" value="1"/>
</dbReference>
<gene>
    <name evidence="2" type="ORF">EJV47_27020</name>
</gene>
<keyword evidence="3" id="KW-1185">Reference proteome</keyword>
<comment type="caution">
    <text evidence="2">The sequence shown here is derived from an EMBL/GenBank/DDBJ whole genome shotgun (WGS) entry which is preliminary data.</text>
</comment>
<dbReference type="AlphaFoldDB" id="A0A3S0HIT8"/>
<dbReference type="Gene3D" id="3.40.50.12370">
    <property type="match status" value="1"/>
</dbReference>
<proteinExistence type="predicted"/>
<evidence type="ECO:0000313" key="3">
    <source>
        <dbReference type="Proteomes" id="UP000282184"/>
    </source>
</evidence>
<dbReference type="SUPFAM" id="SSF52402">
    <property type="entry name" value="Adenine nucleotide alpha hydrolases-like"/>
    <property type="match status" value="2"/>
</dbReference>
<evidence type="ECO:0000259" key="1">
    <source>
        <dbReference type="Pfam" id="PF00582"/>
    </source>
</evidence>
<organism evidence="2 3">
    <name type="scientific">Hymenobacter gummosus</name>
    <dbReference type="NCBI Taxonomy" id="1776032"/>
    <lineage>
        <taxon>Bacteria</taxon>
        <taxon>Pseudomonadati</taxon>
        <taxon>Bacteroidota</taxon>
        <taxon>Cytophagia</taxon>
        <taxon>Cytophagales</taxon>
        <taxon>Hymenobacteraceae</taxon>
        <taxon>Hymenobacter</taxon>
    </lineage>
</organism>
<protein>
    <submittedName>
        <fullName evidence="2">Universal stress protein</fullName>
    </submittedName>
</protein>
<dbReference type="InterPro" id="IPR006016">
    <property type="entry name" value="UspA"/>
</dbReference>
<feature type="domain" description="UspA" evidence="1">
    <location>
        <begin position="5"/>
        <end position="138"/>
    </location>
</feature>
<sequence>MTTFNVLMDCSPAADDALRYAVQLVQHLLSRHLPAQLRLLAVLPASHDEAAPYFTALAGWTPRQAAGYLQRQLQALPPALRTDPEVVTGAVAAELALRLRPNGADILVLGRSTGTAAPLHHPSLYLCRLLPQPLLLVPAAASAAAPPTRVVLDTDGLPVHLSRTAHHVADLLLSLCHDSRVLYLSPGRPAVRQLIQQLLPKAAGIHVYTADEPVPQPAEVLERLTEIGLLAGLPHTLHTAYHESVEQGIIELVQAHAADLLVFVARQFSLPEADFYQSPGAGLMQRSPVPTLVVPEAAPVPWTRCV</sequence>
<evidence type="ECO:0000313" key="2">
    <source>
        <dbReference type="EMBL" id="RTQ44861.1"/>
    </source>
</evidence>
<reference evidence="2 3" key="1">
    <citation type="submission" date="2018-12" db="EMBL/GenBank/DDBJ databases">
        <title>Hymenobacter gummosus sp. nov., isolated from a spring.</title>
        <authorList>
            <person name="Nie L."/>
        </authorList>
    </citation>
    <scope>NUCLEOTIDE SEQUENCE [LARGE SCALE GENOMIC DNA]</scope>
    <source>
        <strain evidence="2 3">KCTC 52166</strain>
    </source>
</reference>
<dbReference type="EMBL" id="RXOF01000024">
    <property type="protein sequence ID" value="RTQ44861.1"/>
    <property type="molecule type" value="Genomic_DNA"/>
</dbReference>